<evidence type="ECO:0008006" key="3">
    <source>
        <dbReference type="Google" id="ProtNLM"/>
    </source>
</evidence>
<dbReference type="AlphaFoldDB" id="A0A250ILC7"/>
<protein>
    <recommendedName>
        <fullName evidence="3">Lipoprotein</fullName>
    </recommendedName>
</protein>
<evidence type="ECO:0000313" key="2">
    <source>
        <dbReference type="Proteomes" id="UP000217289"/>
    </source>
</evidence>
<keyword evidence="2" id="KW-1185">Reference proteome</keyword>
<dbReference type="EMBL" id="CP022163">
    <property type="protein sequence ID" value="ATB32559.1"/>
    <property type="molecule type" value="Genomic_DNA"/>
</dbReference>
<organism evidence="1 2">
    <name type="scientific">Melittangium boletus DSM 14713</name>
    <dbReference type="NCBI Taxonomy" id="1294270"/>
    <lineage>
        <taxon>Bacteria</taxon>
        <taxon>Pseudomonadati</taxon>
        <taxon>Myxococcota</taxon>
        <taxon>Myxococcia</taxon>
        <taxon>Myxococcales</taxon>
        <taxon>Cystobacterineae</taxon>
        <taxon>Archangiaceae</taxon>
        <taxon>Melittangium</taxon>
    </lineage>
</organism>
<dbReference type="PROSITE" id="PS51257">
    <property type="entry name" value="PROKAR_LIPOPROTEIN"/>
    <property type="match status" value="1"/>
</dbReference>
<dbReference type="RefSeq" id="WP_245918971.1">
    <property type="nucleotide sequence ID" value="NZ_CP022163.1"/>
</dbReference>
<proteinExistence type="predicted"/>
<dbReference type="KEGG" id="mbd:MEBOL_006047"/>
<name>A0A250ILC7_9BACT</name>
<accession>A0A250ILC7</accession>
<evidence type="ECO:0000313" key="1">
    <source>
        <dbReference type="EMBL" id="ATB32559.1"/>
    </source>
</evidence>
<reference evidence="1 2" key="1">
    <citation type="submission" date="2017-06" db="EMBL/GenBank/DDBJ databases">
        <authorList>
            <person name="Kim H.J."/>
            <person name="Triplett B.A."/>
        </authorList>
    </citation>
    <scope>NUCLEOTIDE SEQUENCE [LARGE SCALE GENOMIC DNA]</scope>
    <source>
        <strain evidence="1 2">DSM 14713</strain>
    </source>
</reference>
<dbReference type="Proteomes" id="UP000217289">
    <property type="component" value="Chromosome"/>
</dbReference>
<sequence>MARREAGAVLLALVMACTSATPVRPGRDVAYKSEAHEYRVDVLEVDSGVSEGVPVSSADFQHALQRLARDVRVKGTPQQVPREWMEVYEAEGEWLAEVSRGQVLTLAPDTGPLTVEAQEALRKDYLRWCEKRGGGDCLGLLDDGRVLRAADRRTLALAVALGSVLDETREALGHEVEPRALVALCVWSVGMYLGLWLLPEPASKGVAASLSVLLVAWLGVDTVWGLMDGWARLSAQAHEATTFAQVRAAGDAYAKVLGRDAAKVLILGVAVLAGRAVGEIAGRVRSLPGYSKAEATWVESGGAAVLEGVEWVVREEALAEAVAAVESVVAAQPGVWVVVMKAKGSGGGGGAAPSGGAPMTVLRHRGGNRQVVLGNGQRWHVPRGKGNQDIPAKDPVGDQLQAAVTQAAEEWGPQHLSPRERRAIAKALAEGEYWLARLLEREARGRFVHGRVKGRFEEFFEWNHRGVDVIDPTTGYQYEILSASESNLSLHGRRMSDVFFRMLTF</sequence>
<gene>
    <name evidence="1" type="ORF">MEBOL_006047</name>
</gene>